<reference evidence="4 5" key="1">
    <citation type="submission" date="2017-10" db="EMBL/GenBank/DDBJ databases">
        <title>Novel microbial diversity and functional potential in the marine mammal oral microbiome.</title>
        <authorList>
            <person name="Dudek N.K."/>
            <person name="Sun C.L."/>
            <person name="Burstein D."/>
            <person name="Kantor R.S."/>
            <person name="Aliaga Goltsman D.S."/>
            <person name="Bik E.M."/>
            <person name="Thomas B.C."/>
            <person name="Banfield J.F."/>
            <person name="Relman D.A."/>
        </authorList>
    </citation>
    <scope>NUCLEOTIDE SEQUENCE [LARGE SCALE GENOMIC DNA]</scope>
    <source>
        <strain evidence="4">DOLJORAL78_47_16</strain>
    </source>
</reference>
<dbReference type="Gene3D" id="3.40.1190.20">
    <property type="match status" value="1"/>
</dbReference>
<evidence type="ECO:0000259" key="3">
    <source>
        <dbReference type="Pfam" id="PF00294"/>
    </source>
</evidence>
<name>A0A2G6K8A3_9BACT</name>
<dbReference type="InterPro" id="IPR011611">
    <property type="entry name" value="PfkB_dom"/>
</dbReference>
<keyword evidence="2 4" id="KW-0418">Kinase</keyword>
<comment type="caution">
    <text evidence="4">The sequence shown here is derived from an EMBL/GenBank/DDBJ whole genome shotgun (WGS) entry which is preliminary data.</text>
</comment>
<dbReference type="CDD" id="cd01166">
    <property type="entry name" value="KdgK"/>
    <property type="match status" value="1"/>
</dbReference>
<dbReference type="InterPro" id="IPR029056">
    <property type="entry name" value="Ribokinase-like"/>
</dbReference>
<gene>
    <name evidence="4" type="ORF">CSA56_17120</name>
</gene>
<protein>
    <submittedName>
        <fullName evidence="4">Carbohydrate kinase</fullName>
    </submittedName>
</protein>
<dbReference type="PANTHER" id="PTHR10584">
    <property type="entry name" value="SUGAR KINASE"/>
    <property type="match status" value="1"/>
</dbReference>
<proteinExistence type="predicted"/>
<dbReference type="AlphaFoldDB" id="A0A2G6K8A3"/>
<dbReference type="SUPFAM" id="SSF53613">
    <property type="entry name" value="Ribokinase-like"/>
    <property type="match status" value="1"/>
</dbReference>
<dbReference type="Proteomes" id="UP000230821">
    <property type="component" value="Unassembled WGS sequence"/>
</dbReference>
<accession>A0A2G6K8A3</accession>
<feature type="domain" description="Carbohydrate kinase PfkB" evidence="3">
    <location>
        <begin position="4"/>
        <end position="299"/>
    </location>
</feature>
<dbReference type="EMBL" id="PDSK01000126">
    <property type="protein sequence ID" value="PIE31865.1"/>
    <property type="molecule type" value="Genomic_DNA"/>
</dbReference>
<dbReference type="Pfam" id="PF00294">
    <property type="entry name" value="PfkB"/>
    <property type="match status" value="1"/>
</dbReference>
<keyword evidence="1" id="KW-0808">Transferase</keyword>
<evidence type="ECO:0000256" key="1">
    <source>
        <dbReference type="ARBA" id="ARBA00022679"/>
    </source>
</evidence>
<evidence type="ECO:0000256" key="2">
    <source>
        <dbReference type="ARBA" id="ARBA00022777"/>
    </source>
</evidence>
<dbReference type="GO" id="GO:0016301">
    <property type="term" value="F:kinase activity"/>
    <property type="evidence" value="ECO:0007669"/>
    <property type="project" value="UniProtKB-KW"/>
</dbReference>
<evidence type="ECO:0000313" key="5">
    <source>
        <dbReference type="Proteomes" id="UP000230821"/>
    </source>
</evidence>
<evidence type="ECO:0000313" key="4">
    <source>
        <dbReference type="EMBL" id="PIE31865.1"/>
    </source>
</evidence>
<sequence>MSKPKVVSLGIHIVDILGRPVSYIPEGQNVALLEEIRVTVAGTAAGTSVDLAKLGAEVYAMGAIGEDELGNFLIDTMKRYGINTEGLVRKAGVQTSSTMLPIRPNGERPALHVTGANGELTFKDLNLDIIAEADYLHMGGASLLPKFDGEPMAKALQFAKEHDVVTTFDQVAFPCPNLKEIITICMPYTDYFMPGFEEAVMMCGSEDRQQVIKYFLDAGAKHTVFKMGGDGSSIAYLKDGQIHESRVPALKAPIVDSTGCGDAYCAGFIMGLSMGWDLEKAAKLGTASGGLVIQGLGSDAGIVDLDQTIEFMDTAEPLPMHE</sequence>
<organism evidence="4 5">
    <name type="scientific">candidate division KSB3 bacterium</name>
    <dbReference type="NCBI Taxonomy" id="2044937"/>
    <lineage>
        <taxon>Bacteria</taxon>
        <taxon>candidate division KSB3</taxon>
    </lineage>
</organism>
<dbReference type="PANTHER" id="PTHR10584:SF166">
    <property type="entry name" value="RIBOKINASE"/>
    <property type="match status" value="1"/>
</dbReference>
<dbReference type="GO" id="GO:0005829">
    <property type="term" value="C:cytosol"/>
    <property type="evidence" value="ECO:0007669"/>
    <property type="project" value="TreeGrafter"/>
</dbReference>